<reference evidence="3" key="1">
    <citation type="submission" date="2019-11" db="UniProtKB">
        <authorList>
            <consortium name="WormBaseParasite"/>
        </authorList>
    </citation>
    <scope>IDENTIFICATION</scope>
</reference>
<dbReference type="AlphaFoldDB" id="A0A5K3EL10"/>
<dbReference type="InterPro" id="IPR027417">
    <property type="entry name" value="P-loop_NTPase"/>
</dbReference>
<dbReference type="GO" id="GO:0005525">
    <property type="term" value="F:GTP binding"/>
    <property type="evidence" value="ECO:0007669"/>
    <property type="project" value="UniProtKB-KW"/>
</dbReference>
<dbReference type="Pfam" id="PF08477">
    <property type="entry name" value="Roc"/>
    <property type="match status" value="1"/>
</dbReference>
<organism evidence="3">
    <name type="scientific">Mesocestoides corti</name>
    <name type="common">Flatworm</name>
    <dbReference type="NCBI Taxonomy" id="53468"/>
    <lineage>
        <taxon>Eukaryota</taxon>
        <taxon>Metazoa</taxon>
        <taxon>Spiralia</taxon>
        <taxon>Lophotrochozoa</taxon>
        <taxon>Platyhelminthes</taxon>
        <taxon>Cestoda</taxon>
        <taxon>Eucestoda</taxon>
        <taxon>Cyclophyllidea</taxon>
        <taxon>Mesocestoididae</taxon>
        <taxon>Mesocestoides</taxon>
    </lineage>
</organism>
<proteinExistence type="predicted"/>
<accession>A0A5K3EL10</accession>
<protein>
    <submittedName>
        <fullName evidence="3">Rab-like protein 3</fullName>
    </submittedName>
</protein>
<dbReference type="PROSITE" id="PS51419">
    <property type="entry name" value="RAB"/>
    <property type="match status" value="1"/>
</dbReference>
<dbReference type="SMART" id="SM00175">
    <property type="entry name" value="RAB"/>
    <property type="match status" value="1"/>
</dbReference>
<keyword evidence="1" id="KW-0547">Nucleotide-binding</keyword>
<evidence type="ECO:0000313" key="3">
    <source>
        <dbReference type="WBParaSite" id="MCU_000976-RB"/>
    </source>
</evidence>
<evidence type="ECO:0000256" key="2">
    <source>
        <dbReference type="ARBA" id="ARBA00023134"/>
    </source>
</evidence>
<dbReference type="PANTHER" id="PTHR24073">
    <property type="entry name" value="DRAB5-RELATED"/>
    <property type="match status" value="1"/>
</dbReference>
<dbReference type="SUPFAM" id="SSF52540">
    <property type="entry name" value="P-loop containing nucleoside triphosphate hydrolases"/>
    <property type="match status" value="1"/>
</dbReference>
<evidence type="ECO:0000256" key="1">
    <source>
        <dbReference type="ARBA" id="ARBA00022741"/>
    </source>
</evidence>
<dbReference type="Gene3D" id="3.40.50.300">
    <property type="entry name" value="P-loop containing nucleotide triphosphate hydrolases"/>
    <property type="match status" value="1"/>
</dbReference>
<sequence>MCDYDRLKVVVAGDSGVGKTAFVHLLCYGEALLNPSWTVGCSVELTIFPRPRGDLGGAQVKAEERFFVEFWDIGGSARHANTRSVFYDGLHGIILVHDLTNKKSETNLKKWLAELTSRSSHLSHSADSGLFATLLIPIGASDPPPGLSRRRLS</sequence>
<dbReference type="WBParaSite" id="MCU_000976-RB">
    <property type="protein sequence ID" value="MCU_000976-RB"/>
    <property type="gene ID" value="MCU_000976"/>
</dbReference>
<name>A0A5K3EL10_MESCO</name>
<keyword evidence="2" id="KW-0342">GTP-binding</keyword>